<dbReference type="NCBIfam" id="TIGR00459">
    <property type="entry name" value="aspS_bact"/>
    <property type="match status" value="1"/>
</dbReference>
<dbReference type="GO" id="GO:0004815">
    <property type="term" value="F:aspartate-tRNA ligase activity"/>
    <property type="evidence" value="ECO:0007669"/>
    <property type="project" value="UniProtKB-UniRule"/>
</dbReference>
<dbReference type="InterPro" id="IPR006195">
    <property type="entry name" value="aa-tRNA-synth_II"/>
</dbReference>
<feature type="binding site" evidence="8">
    <location>
        <position position="177"/>
    </location>
    <ligand>
        <name>L-aspartate</name>
        <dbReference type="ChEBI" id="CHEBI:29991"/>
    </ligand>
</feature>
<comment type="similarity">
    <text evidence="1 8">Belongs to the class-II aminoacyl-tRNA synthetase family. Type 1 subfamily.</text>
</comment>
<dbReference type="CDD" id="cd00777">
    <property type="entry name" value="AspRS_core"/>
    <property type="match status" value="1"/>
</dbReference>
<feature type="binding site" evidence="8">
    <location>
        <position position="232"/>
    </location>
    <ligand>
        <name>ATP</name>
        <dbReference type="ChEBI" id="CHEBI:30616"/>
    </ligand>
</feature>
<feature type="binding site" evidence="8">
    <location>
        <position position="223"/>
    </location>
    <ligand>
        <name>L-aspartate</name>
        <dbReference type="ChEBI" id="CHEBI:29991"/>
    </ligand>
</feature>
<dbReference type="PANTHER" id="PTHR22594:SF5">
    <property type="entry name" value="ASPARTATE--TRNA LIGASE, MITOCHONDRIAL"/>
    <property type="match status" value="1"/>
</dbReference>
<comment type="caution">
    <text evidence="8">Lacks conserved residue(s) required for the propagation of feature annotation.</text>
</comment>
<dbReference type="Pfam" id="PF01336">
    <property type="entry name" value="tRNA_anti-codon"/>
    <property type="match status" value="1"/>
</dbReference>
<dbReference type="Proteomes" id="UP001269271">
    <property type="component" value="Unassembled WGS sequence"/>
</dbReference>
<dbReference type="HAMAP" id="MF_00044">
    <property type="entry name" value="Asp_tRNA_synth_type1"/>
    <property type="match status" value="1"/>
</dbReference>
<keyword evidence="5 8" id="KW-0067">ATP-binding</keyword>
<dbReference type="Pfam" id="PF00152">
    <property type="entry name" value="tRNA-synt_2"/>
    <property type="match status" value="1"/>
</dbReference>
<evidence type="ECO:0000313" key="13">
    <source>
        <dbReference type="Proteomes" id="UP001269271"/>
    </source>
</evidence>
<dbReference type="InterPro" id="IPR045864">
    <property type="entry name" value="aa-tRNA-synth_II/BPL/LPL"/>
</dbReference>
<dbReference type="CDD" id="cd04317">
    <property type="entry name" value="EcAspRS_like_N"/>
    <property type="match status" value="1"/>
</dbReference>
<dbReference type="SMR" id="A0A2A1KAW1"/>
<evidence type="ECO:0000256" key="3">
    <source>
        <dbReference type="ARBA" id="ARBA00022598"/>
    </source>
</evidence>
<dbReference type="InterPro" id="IPR004524">
    <property type="entry name" value="Asp-tRNA-ligase_1"/>
</dbReference>
<dbReference type="PANTHER" id="PTHR22594">
    <property type="entry name" value="ASPARTYL/LYSYL-TRNA SYNTHETASE"/>
    <property type="match status" value="1"/>
</dbReference>
<name>A0A2A1KAW1_STAHA</name>
<dbReference type="GO" id="GO:0005524">
    <property type="term" value="F:ATP binding"/>
    <property type="evidence" value="ECO:0007669"/>
    <property type="project" value="UniProtKB-UniRule"/>
</dbReference>
<keyword evidence="4 8" id="KW-0547">Nucleotide-binding</keyword>
<sequence>MSKRTTYCGLVTEELLNQKVTLKGWVHNRRDLGGLIFVDLRDREGIVQIVFNPDFSEEALSVAETVRSEYVVEVEGTVTKRDPDTVNSKIKTGQVEVQVSNISIINKSETPPFSINEENQNVDENIRLKYRYLDLRRPELAQTFKMRHQTTRAIREYLDNNGFFDIETPVLTKSTPEGARDYLVPSRVHEGEFYALPQSPQLFKQLLMISGFDKYYQIVKCFRDEDLRADRQPEFTQVDIEMSFVDQEDVIQMGEEMLRKVVKDVKGIDVSGPFPRMTYEEAMRRYGSDKPDTRFEMELKDVSQLGREMDFKVFKDTVENNGEVKAIVAKGAADNYTRKDMDALTEFVNIYGAKGLAWVKVVDDGLSGPIARFFEDSNVATLKDLTQAESGDLVMFVADKPNVVAQSLGALRIKIAKELGLIDENKLNFLWVTDWPLLEYDEDAKRYVAAHHPFTSPKQEDISKLDSEPQNAQANAYDIVLNGYELGGGSIRIADGELQEKMFEVLGFTKEQAREQFGFLLDAFKYGAPPHGGIALGLDRLVMLLTNRTNLRDTIAFPKTASATCLLTDAPGEVSDKQLEELSLRIRH</sequence>
<evidence type="ECO:0000256" key="8">
    <source>
        <dbReference type="HAMAP-Rule" id="MF_00044"/>
    </source>
</evidence>
<proteinExistence type="inferred from homology"/>
<reference evidence="11 12" key="1">
    <citation type="submission" date="2017-11" db="EMBL/GenBank/DDBJ databases">
        <authorList>
            <person name="Founou R.C."/>
            <person name="Founou L."/>
            <person name="Allam M."/>
            <person name="Ismail A."/>
            <person name="Essack S.Y."/>
        </authorList>
    </citation>
    <scope>NUCLEOTIDE SEQUENCE [LARGE SCALE GENOMIC DNA]</scope>
    <source>
        <strain evidence="11 12">G811N2B1</strain>
    </source>
</reference>
<dbReference type="Proteomes" id="UP000238153">
    <property type="component" value="Unassembled WGS sequence"/>
</dbReference>
<dbReference type="InterPro" id="IPR004365">
    <property type="entry name" value="NA-bd_OB_tRNA"/>
</dbReference>
<dbReference type="InterPro" id="IPR029351">
    <property type="entry name" value="GAD_dom"/>
</dbReference>
<feature type="binding site" evidence="8">
    <location>
        <begin position="223"/>
        <end position="225"/>
    </location>
    <ligand>
        <name>ATP</name>
        <dbReference type="ChEBI" id="CHEBI:30616"/>
    </ligand>
</feature>
<dbReference type="InterPro" id="IPR004364">
    <property type="entry name" value="Aa-tRNA-synt_II"/>
</dbReference>
<feature type="binding site" evidence="8">
    <location>
        <position position="451"/>
    </location>
    <ligand>
        <name>L-aspartate</name>
        <dbReference type="ChEBI" id="CHEBI:29991"/>
    </ligand>
</feature>
<gene>
    <name evidence="8 10" type="primary">aspS</name>
    <name evidence="11" type="ORF">CV019_05800</name>
    <name evidence="10" type="ORF">RO950_05300</name>
</gene>
<reference evidence="10 13" key="2">
    <citation type="submission" date="2023-08" db="EMBL/GenBank/DDBJ databases">
        <title>Genomic surveillance of Staphylococcus haemolyticus neonatal outbreak in southern France.</title>
        <authorList>
            <person name="Magnan C."/>
            <person name="Morsli M."/>
            <person name="Thiery B."/>
            <person name="Salipante F."/>
            <person name="Attar J."/>
            <person name="Massimo D.M."/>
            <person name="Ory J."/>
            <person name="Pantel A."/>
            <person name="Lavigne J.-P."/>
        </authorList>
    </citation>
    <scope>NUCLEOTIDE SEQUENCE [LARGE SCALE GENOMIC DNA]</scope>
    <source>
        <strain evidence="10 13">NSH026</strain>
    </source>
</reference>
<keyword evidence="3 8" id="KW-0436">Ligase</keyword>
<feature type="domain" description="Aminoacyl-transfer RNA synthetases class-II family profile" evidence="9">
    <location>
        <begin position="144"/>
        <end position="558"/>
    </location>
</feature>
<keyword evidence="6 8" id="KW-0648">Protein biosynthesis</keyword>
<keyword evidence="7 8" id="KW-0030">Aminoacyl-tRNA synthetase</keyword>
<dbReference type="GO" id="GO:0140096">
    <property type="term" value="F:catalytic activity, acting on a protein"/>
    <property type="evidence" value="ECO:0007669"/>
    <property type="project" value="UniProtKB-ARBA"/>
</dbReference>
<evidence type="ECO:0000256" key="7">
    <source>
        <dbReference type="ARBA" id="ARBA00023146"/>
    </source>
</evidence>
<evidence type="ECO:0000256" key="4">
    <source>
        <dbReference type="ARBA" id="ARBA00022741"/>
    </source>
</evidence>
<dbReference type="GO" id="GO:0016740">
    <property type="term" value="F:transferase activity"/>
    <property type="evidence" value="ECO:0007669"/>
    <property type="project" value="UniProtKB-ARBA"/>
</dbReference>
<dbReference type="OMA" id="LCGWVDR"/>
<dbReference type="SUPFAM" id="SSF55681">
    <property type="entry name" value="Class II aaRS and biotin synthetases"/>
    <property type="match status" value="1"/>
</dbReference>
<dbReference type="EC" id="6.1.1.12" evidence="8"/>
<comment type="subcellular location">
    <subcellularLocation>
        <location evidence="8">Cytoplasm</location>
    </subcellularLocation>
</comment>
<dbReference type="GeneID" id="93780693"/>
<feature type="binding site" evidence="8">
    <location>
        <begin position="537"/>
        <end position="540"/>
    </location>
    <ligand>
        <name>ATP</name>
        <dbReference type="ChEBI" id="CHEBI:30616"/>
    </ligand>
</feature>
<dbReference type="AlphaFoldDB" id="A0A2A1KAW1"/>
<dbReference type="InterPro" id="IPR047089">
    <property type="entry name" value="Asp-tRNA-ligase_1_N"/>
</dbReference>
<dbReference type="GO" id="GO:0005737">
    <property type="term" value="C:cytoplasm"/>
    <property type="evidence" value="ECO:0007669"/>
    <property type="project" value="UniProtKB-SubCell"/>
</dbReference>
<evidence type="ECO:0000256" key="5">
    <source>
        <dbReference type="ARBA" id="ARBA00022840"/>
    </source>
</evidence>
<comment type="subunit">
    <text evidence="8">Homodimer.</text>
</comment>
<dbReference type="EMBL" id="PGWX01000266">
    <property type="protein sequence ID" value="PPJ75467.1"/>
    <property type="molecule type" value="Genomic_DNA"/>
</dbReference>
<dbReference type="PROSITE" id="PS50862">
    <property type="entry name" value="AA_TRNA_LIGASE_II"/>
    <property type="match status" value="1"/>
</dbReference>
<dbReference type="InterPro" id="IPR012340">
    <property type="entry name" value="NA-bd_OB-fold"/>
</dbReference>
<evidence type="ECO:0000256" key="6">
    <source>
        <dbReference type="ARBA" id="ARBA00022917"/>
    </source>
</evidence>
<dbReference type="SUPFAM" id="SSF55261">
    <property type="entry name" value="GAD domain-like"/>
    <property type="match status" value="1"/>
</dbReference>
<comment type="function">
    <text evidence="8">Catalyzes the attachment of L-aspartate to tRNA(Asp) in a two-step reaction: L-aspartate is first activated by ATP to form Asp-AMP and then transferred to the acceptor end of tRNA(Asp).</text>
</comment>
<dbReference type="Gene3D" id="2.40.50.140">
    <property type="entry name" value="Nucleic acid-binding proteins"/>
    <property type="match status" value="1"/>
</dbReference>
<dbReference type="STRING" id="1283.ShL2_01173"/>
<feature type="binding site" evidence="8">
    <location>
        <position position="485"/>
    </location>
    <ligand>
        <name>ATP</name>
        <dbReference type="ChEBI" id="CHEBI:30616"/>
    </ligand>
</feature>
<evidence type="ECO:0000313" key="12">
    <source>
        <dbReference type="Proteomes" id="UP000238153"/>
    </source>
</evidence>
<dbReference type="GO" id="GO:0003676">
    <property type="term" value="F:nucleic acid binding"/>
    <property type="evidence" value="ECO:0007669"/>
    <property type="project" value="InterPro"/>
</dbReference>
<evidence type="ECO:0000313" key="11">
    <source>
        <dbReference type="EMBL" id="PPJ75467.1"/>
    </source>
</evidence>
<protein>
    <recommendedName>
        <fullName evidence="8">Aspartate--tRNA ligase</fullName>
        <ecNumber evidence="8">6.1.1.12</ecNumber>
    </recommendedName>
    <alternativeName>
        <fullName evidence="8">Aspartyl-tRNA synthetase</fullName>
        <shortName evidence="8">AspRS</shortName>
    </alternativeName>
</protein>
<dbReference type="NCBIfam" id="NF001750">
    <property type="entry name" value="PRK00476.1"/>
    <property type="match status" value="1"/>
</dbReference>
<feature type="region of interest" description="Aspartate" evidence="8">
    <location>
        <begin position="201"/>
        <end position="204"/>
    </location>
</feature>
<evidence type="ECO:0000313" key="10">
    <source>
        <dbReference type="EMBL" id="MDT4286432.1"/>
    </source>
</evidence>
<dbReference type="PRINTS" id="PR01042">
    <property type="entry name" value="TRNASYNTHASP"/>
</dbReference>
<evidence type="ECO:0000256" key="2">
    <source>
        <dbReference type="ARBA" id="ARBA00022490"/>
    </source>
</evidence>
<dbReference type="EMBL" id="JAVSOO010000010">
    <property type="protein sequence ID" value="MDT4286432.1"/>
    <property type="molecule type" value="Genomic_DNA"/>
</dbReference>
<dbReference type="KEGG" id="shh:ShL2_01173"/>
<dbReference type="Gene3D" id="3.30.930.10">
    <property type="entry name" value="Bira Bifunctional Protein, Domain 2"/>
    <property type="match status" value="1"/>
</dbReference>
<dbReference type="InterPro" id="IPR004115">
    <property type="entry name" value="GAD-like_sf"/>
</dbReference>
<keyword evidence="13" id="KW-1185">Reference proteome</keyword>
<feature type="binding site" evidence="8">
    <location>
        <position position="492"/>
    </location>
    <ligand>
        <name>L-aspartate</name>
        <dbReference type="ChEBI" id="CHEBI:29991"/>
    </ligand>
</feature>
<organism evidence="11 12">
    <name type="scientific">Staphylococcus haemolyticus</name>
    <dbReference type="NCBI Taxonomy" id="1283"/>
    <lineage>
        <taxon>Bacteria</taxon>
        <taxon>Bacillati</taxon>
        <taxon>Bacillota</taxon>
        <taxon>Bacilli</taxon>
        <taxon>Bacillales</taxon>
        <taxon>Staphylococcaceae</taxon>
        <taxon>Staphylococcus</taxon>
    </lineage>
</organism>
<comment type="catalytic activity">
    <reaction evidence="8">
        <text>tRNA(Asp) + L-aspartate + ATP = L-aspartyl-tRNA(Asp) + AMP + diphosphate</text>
        <dbReference type="Rhea" id="RHEA:19649"/>
        <dbReference type="Rhea" id="RHEA-COMP:9660"/>
        <dbReference type="Rhea" id="RHEA-COMP:9678"/>
        <dbReference type="ChEBI" id="CHEBI:29991"/>
        <dbReference type="ChEBI" id="CHEBI:30616"/>
        <dbReference type="ChEBI" id="CHEBI:33019"/>
        <dbReference type="ChEBI" id="CHEBI:78442"/>
        <dbReference type="ChEBI" id="CHEBI:78516"/>
        <dbReference type="ChEBI" id="CHEBI:456215"/>
        <dbReference type="EC" id="6.1.1.12"/>
    </reaction>
</comment>
<dbReference type="Pfam" id="PF02938">
    <property type="entry name" value="GAD"/>
    <property type="match status" value="1"/>
</dbReference>
<dbReference type="RefSeq" id="WP_011275589.1">
    <property type="nucleotide sequence ID" value="NZ_BKAY01000003.1"/>
</dbReference>
<dbReference type="InterPro" id="IPR002312">
    <property type="entry name" value="Asp/Asn-tRNA-synth_IIb"/>
</dbReference>
<accession>A0A2A1KAW1</accession>
<evidence type="ECO:0000256" key="1">
    <source>
        <dbReference type="ARBA" id="ARBA00006303"/>
    </source>
</evidence>
<dbReference type="Gene3D" id="3.30.1360.30">
    <property type="entry name" value="GAD-like domain"/>
    <property type="match status" value="1"/>
</dbReference>
<keyword evidence="2 8" id="KW-0963">Cytoplasm</keyword>
<dbReference type="InterPro" id="IPR047090">
    <property type="entry name" value="AspRS_core"/>
</dbReference>
<dbReference type="GO" id="GO:0006422">
    <property type="term" value="P:aspartyl-tRNA aminoacylation"/>
    <property type="evidence" value="ECO:0007669"/>
    <property type="project" value="UniProtKB-UniRule"/>
</dbReference>
<dbReference type="SUPFAM" id="SSF50249">
    <property type="entry name" value="Nucleic acid-binding proteins"/>
    <property type="match status" value="1"/>
</dbReference>
<comment type="caution">
    <text evidence="11">The sequence shown here is derived from an EMBL/GenBank/DDBJ whole genome shotgun (WGS) entry which is preliminary data.</text>
</comment>
<evidence type="ECO:0000259" key="9">
    <source>
        <dbReference type="PROSITE" id="PS50862"/>
    </source>
</evidence>